<evidence type="ECO:0000313" key="1">
    <source>
        <dbReference type="EMBL" id="CAK0813393.1"/>
    </source>
</evidence>
<sequence>MHLVEERDELAEELMETRALAWERKRAAAPAPSLAPEVVQLAEGRDELVEEHMETRVVGPVVVGPIPPFPVFGVEDSVGEKDTVKVTADLSIGDGTQASFDLEGVFALAHGLPVDIRESECMCRGPEGSEGQDGQSGPCTAAPACLCAGPEGPGAIEQKEHCWEATVAANPEAHGQAAEAQERRHAERRLERDVLLLEGERVRWADVEDSLDELRDPAMAKAEVLVLGHPQGEHWARLAAKASRVQPWPTHPSFIPKLMGPMLKSVMGSRRGPRSRSRGAPLPSRGWCRLALTLARASRASFLRWAEVCEAV</sequence>
<keyword evidence="2" id="KW-1185">Reference proteome</keyword>
<dbReference type="Proteomes" id="UP001189429">
    <property type="component" value="Unassembled WGS sequence"/>
</dbReference>
<reference evidence="1" key="1">
    <citation type="submission" date="2023-10" db="EMBL/GenBank/DDBJ databases">
        <authorList>
            <person name="Chen Y."/>
            <person name="Shah S."/>
            <person name="Dougan E. K."/>
            <person name="Thang M."/>
            <person name="Chan C."/>
        </authorList>
    </citation>
    <scope>NUCLEOTIDE SEQUENCE [LARGE SCALE GENOMIC DNA]</scope>
</reference>
<dbReference type="EMBL" id="CAUYUJ010005369">
    <property type="protein sequence ID" value="CAK0813393.1"/>
    <property type="molecule type" value="Genomic_DNA"/>
</dbReference>
<gene>
    <name evidence="1" type="ORF">PCOR1329_LOCUS17342</name>
</gene>
<protein>
    <submittedName>
        <fullName evidence="1">Uncharacterized protein</fullName>
    </submittedName>
</protein>
<proteinExistence type="predicted"/>
<evidence type="ECO:0000313" key="2">
    <source>
        <dbReference type="Proteomes" id="UP001189429"/>
    </source>
</evidence>
<comment type="caution">
    <text evidence="1">The sequence shown here is derived from an EMBL/GenBank/DDBJ whole genome shotgun (WGS) entry which is preliminary data.</text>
</comment>
<name>A0ABN9R6C7_9DINO</name>
<accession>A0ABN9R6C7</accession>
<organism evidence="1 2">
    <name type="scientific">Prorocentrum cordatum</name>
    <dbReference type="NCBI Taxonomy" id="2364126"/>
    <lineage>
        <taxon>Eukaryota</taxon>
        <taxon>Sar</taxon>
        <taxon>Alveolata</taxon>
        <taxon>Dinophyceae</taxon>
        <taxon>Prorocentrales</taxon>
        <taxon>Prorocentraceae</taxon>
        <taxon>Prorocentrum</taxon>
    </lineage>
</organism>